<evidence type="ECO:0000313" key="1">
    <source>
        <dbReference type="EMBL" id="KAG2249393.1"/>
    </source>
</evidence>
<proteinExistence type="predicted"/>
<accession>A0A8X7PET8</accession>
<protein>
    <submittedName>
        <fullName evidence="1">Uncharacterized protein</fullName>
    </submittedName>
</protein>
<name>A0A8X7PET8_BRACI</name>
<gene>
    <name evidence="1" type="ORF">Bca52824_089021</name>
</gene>
<evidence type="ECO:0000313" key="2">
    <source>
        <dbReference type="Proteomes" id="UP000886595"/>
    </source>
</evidence>
<organism evidence="1 2">
    <name type="scientific">Brassica carinata</name>
    <name type="common">Ethiopian mustard</name>
    <name type="synonym">Abyssinian cabbage</name>
    <dbReference type="NCBI Taxonomy" id="52824"/>
    <lineage>
        <taxon>Eukaryota</taxon>
        <taxon>Viridiplantae</taxon>
        <taxon>Streptophyta</taxon>
        <taxon>Embryophyta</taxon>
        <taxon>Tracheophyta</taxon>
        <taxon>Spermatophyta</taxon>
        <taxon>Magnoliopsida</taxon>
        <taxon>eudicotyledons</taxon>
        <taxon>Gunneridae</taxon>
        <taxon>Pentapetalae</taxon>
        <taxon>rosids</taxon>
        <taxon>malvids</taxon>
        <taxon>Brassicales</taxon>
        <taxon>Brassicaceae</taxon>
        <taxon>Brassiceae</taxon>
        <taxon>Brassica</taxon>
    </lineage>
</organism>
<sequence length="76" mass="8441">MRIKVWSASLEVLGDIGRCANGLKVTIVDPTNVLFDLKRLDLIPTARLDPDGDAVELSRAIPELPRWIEESSDLEP</sequence>
<dbReference type="EMBL" id="JAAMPC010000017">
    <property type="protein sequence ID" value="KAG2249393.1"/>
    <property type="molecule type" value="Genomic_DNA"/>
</dbReference>
<dbReference type="Proteomes" id="UP000886595">
    <property type="component" value="Unassembled WGS sequence"/>
</dbReference>
<comment type="caution">
    <text evidence="1">The sequence shown here is derived from an EMBL/GenBank/DDBJ whole genome shotgun (WGS) entry which is preliminary data.</text>
</comment>
<keyword evidence="2" id="KW-1185">Reference proteome</keyword>
<reference evidence="1 2" key="1">
    <citation type="submission" date="2020-02" db="EMBL/GenBank/DDBJ databases">
        <authorList>
            <person name="Ma Q."/>
            <person name="Huang Y."/>
            <person name="Song X."/>
            <person name="Pei D."/>
        </authorList>
    </citation>
    <scope>NUCLEOTIDE SEQUENCE [LARGE SCALE GENOMIC DNA]</scope>
    <source>
        <strain evidence="1">Sxm20200214</strain>
        <tissue evidence="1">Leaf</tissue>
    </source>
</reference>
<dbReference type="AlphaFoldDB" id="A0A8X7PET8"/>